<dbReference type="InterPro" id="IPR008266">
    <property type="entry name" value="Tyr_kinase_AS"/>
</dbReference>
<evidence type="ECO:0000256" key="5">
    <source>
        <dbReference type="ARBA" id="ARBA00022692"/>
    </source>
</evidence>
<keyword evidence="3" id="KW-0597">Phosphoprotein</keyword>
<evidence type="ECO:0000256" key="25">
    <source>
        <dbReference type="SAM" id="MobiDB-lite"/>
    </source>
</evidence>
<dbReference type="EC" id="2.7.10.1" evidence="2"/>
<comment type="catalytic activity">
    <reaction evidence="18">
        <text>L-tyrosyl-[protein] + ATP = O-phospho-L-tyrosyl-[protein] + ADP + H(+)</text>
        <dbReference type="Rhea" id="RHEA:10596"/>
        <dbReference type="Rhea" id="RHEA-COMP:10136"/>
        <dbReference type="Rhea" id="RHEA-COMP:20101"/>
        <dbReference type="ChEBI" id="CHEBI:15378"/>
        <dbReference type="ChEBI" id="CHEBI:30616"/>
        <dbReference type="ChEBI" id="CHEBI:46858"/>
        <dbReference type="ChEBI" id="CHEBI:61978"/>
        <dbReference type="ChEBI" id="CHEBI:456216"/>
        <dbReference type="EC" id="2.7.10.1"/>
    </reaction>
</comment>
<dbReference type="FunFam" id="1.10.510.10:FF:000007">
    <property type="entry name" value="Fibroblast growth factor receptor"/>
    <property type="match status" value="1"/>
</dbReference>
<evidence type="ECO:0000313" key="30">
    <source>
        <dbReference type="EMBL" id="JAS09849.1"/>
    </source>
</evidence>
<dbReference type="EMBL" id="GEDC01027449">
    <property type="protein sequence ID" value="JAS09849.1"/>
    <property type="molecule type" value="Transcribed_RNA"/>
</dbReference>
<dbReference type="PROSITE" id="PS50835">
    <property type="entry name" value="IG_LIKE"/>
    <property type="match status" value="5"/>
</dbReference>
<evidence type="ECO:0000256" key="14">
    <source>
        <dbReference type="ARBA" id="ARBA00023157"/>
    </source>
</evidence>
<dbReference type="Gene3D" id="2.60.40.10">
    <property type="entry name" value="Immunoglobulins"/>
    <property type="match status" value="5"/>
</dbReference>
<keyword evidence="9" id="KW-0418">Kinase</keyword>
<dbReference type="GO" id="GO:0043235">
    <property type="term" value="C:receptor complex"/>
    <property type="evidence" value="ECO:0007669"/>
    <property type="project" value="TreeGrafter"/>
</dbReference>
<dbReference type="PANTHER" id="PTHR24416">
    <property type="entry name" value="TYROSINE-PROTEIN KINASE RECEPTOR"/>
    <property type="match status" value="1"/>
</dbReference>
<evidence type="ECO:0000256" key="11">
    <source>
        <dbReference type="ARBA" id="ARBA00022989"/>
    </source>
</evidence>
<gene>
    <name evidence="30" type="ORF">g.19486</name>
</gene>
<dbReference type="SUPFAM" id="SSF56112">
    <property type="entry name" value="Protein kinase-like (PK-like)"/>
    <property type="match status" value="1"/>
</dbReference>
<feature type="binding site" evidence="22">
    <location>
        <position position="844"/>
    </location>
    <ligand>
        <name>Mg(2+)</name>
        <dbReference type="ChEBI" id="CHEBI:18420"/>
    </ligand>
</feature>
<feature type="active site" description="Proton acceptor" evidence="20">
    <location>
        <position position="826"/>
    </location>
</feature>
<keyword evidence="16" id="KW-0325">Glycoprotein</keyword>
<dbReference type="PANTHER" id="PTHR24416:SF550">
    <property type="entry name" value="FIBROBLAST GROWTH FACTOR RECEPTOR HOMOLOG 1-RELATED"/>
    <property type="match status" value="1"/>
</dbReference>
<comment type="function">
    <text evidence="19">Receptor for basic fibroblast growth factor.</text>
</comment>
<proteinExistence type="predicted"/>
<name>A0A1B6C942_9HEMI</name>
<feature type="binding site" evidence="22">
    <location>
        <position position="658"/>
    </location>
    <ligand>
        <name>Mg(2+)</name>
        <dbReference type="ChEBI" id="CHEBI:18420"/>
    </ligand>
</feature>
<dbReference type="GO" id="GO:0005524">
    <property type="term" value="F:ATP binding"/>
    <property type="evidence" value="ECO:0007669"/>
    <property type="project" value="UniProtKB-UniRule"/>
</dbReference>
<feature type="domain" description="Ig-like" evidence="29">
    <location>
        <begin position="154"/>
        <end position="232"/>
    </location>
</feature>
<evidence type="ECO:0000256" key="26">
    <source>
        <dbReference type="SAM" id="Phobius"/>
    </source>
</evidence>
<evidence type="ECO:0000256" key="4">
    <source>
        <dbReference type="ARBA" id="ARBA00022679"/>
    </source>
</evidence>
<dbReference type="InterPro" id="IPR050122">
    <property type="entry name" value="RTK"/>
</dbReference>
<evidence type="ECO:0000256" key="19">
    <source>
        <dbReference type="ARBA" id="ARBA00056965"/>
    </source>
</evidence>
<evidence type="ECO:0000256" key="13">
    <source>
        <dbReference type="ARBA" id="ARBA00023137"/>
    </source>
</evidence>
<dbReference type="FunFam" id="3.30.200.20:FF:000593">
    <property type="entry name" value="Predicted protein"/>
    <property type="match status" value="1"/>
</dbReference>
<evidence type="ECO:0000256" key="9">
    <source>
        <dbReference type="ARBA" id="ARBA00022777"/>
    </source>
</evidence>
<dbReference type="Pfam" id="PF13927">
    <property type="entry name" value="Ig_3"/>
    <property type="match status" value="3"/>
</dbReference>
<dbReference type="InterPro" id="IPR000719">
    <property type="entry name" value="Prot_kinase_dom"/>
</dbReference>
<dbReference type="FunFam" id="2.60.40.10:FF:000020">
    <property type="entry name" value="Fibroblast growth factor receptor"/>
    <property type="match status" value="1"/>
</dbReference>
<dbReference type="InterPro" id="IPR013783">
    <property type="entry name" value="Ig-like_fold"/>
</dbReference>
<dbReference type="InterPro" id="IPR007110">
    <property type="entry name" value="Ig-like_dom"/>
</dbReference>
<feature type="domain" description="Protein kinase" evidence="28">
    <location>
        <begin position="682"/>
        <end position="971"/>
    </location>
</feature>
<dbReference type="SMART" id="SM00409">
    <property type="entry name" value="IG"/>
    <property type="match status" value="5"/>
</dbReference>
<keyword evidence="14" id="KW-1015">Disulfide bond</keyword>
<feature type="binding site" evidence="22">
    <location>
        <position position="831"/>
    </location>
    <ligand>
        <name>Mg(2+)</name>
        <dbReference type="ChEBI" id="CHEBI:18420"/>
    </ligand>
</feature>
<dbReference type="InterPro" id="IPR036179">
    <property type="entry name" value="Ig-like_dom_sf"/>
</dbReference>
<feature type="binding site" evidence="21">
    <location>
        <position position="830"/>
    </location>
    <ligand>
        <name>ATP</name>
        <dbReference type="ChEBI" id="CHEBI:30616"/>
    </ligand>
</feature>
<evidence type="ECO:0000256" key="23">
    <source>
        <dbReference type="PIRSR" id="PIRSR000615-4"/>
    </source>
</evidence>
<dbReference type="FunFam" id="2.60.40.10:FF:000016">
    <property type="entry name" value="Fibroblast growth factor receptor"/>
    <property type="match status" value="1"/>
</dbReference>
<organism evidence="30">
    <name type="scientific">Clastoptera arizonana</name>
    <name type="common">Arizona spittle bug</name>
    <dbReference type="NCBI Taxonomy" id="38151"/>
    <lineage>
        <taxon>Eukaryota</taxon>
        <taxon>Metazoa</taxon>
        <taxon>Ecdysozoa</taxon>
        <taxon>Arthropoda</taxon>
        <taxon>Hexapoda</taxon>
        <taxon>Insecta</taxon>
        <taxon>Pterygota</taxon>
        <taxon>Neoptera</taxon>
        <taxon>Paraneoptera</taxon>
        <taxon>Hemiptera</taxon>
        <taxon>Auchenorrhyncha</taxon>
        <taxon>Cercopoidea</taxon>
        <taxon>Clastopteridae</taxon>
        <taxon>Clastoptera</taxon>
    </lineage>
</organism>
<keyword evidence="10 21" id="KW-0067">ATP-binding</keyword>
<keyword evidence="5 26" id="KW-0812">Transmembrane</keyword>
<evidence type="ECO:0000256" key="8">
    <source>
        <dbReference type="ARBA" id="ARBA00022741"/>
    </source>
</evidence>
<dbReference type="PROSITE" id="PS00109">
    <property type="entry name" value="PROTEIN_KINASE_TYR"/>
    <property type="match status" value="1"/>
</dbReference>
<protein>
    <recommendedName>
        <fullName evidence="2">receptor protein-tyrosine kinase</fullName>
        <ecNumber evidence="2">2.7.10.1</ecNumber>
    </recommendedName>
</protein>
<keyword evidence="17" id="KW-0393">Immunoglobulin domain</keyword>
<feature type="domain" description="Ig-like" evidence="29">
    <location>
        <begin position="461"/>
        <end position="558"/>
    </location>
</feature>
<feature type="domain" description="Ig-like" evidence="29">
    <location>
        <begin position="27"/>
        <end position="115"/>
    </location>
</feature>
<dbReference type="InterPro" id="IPR003599">
    <property type="entry name" value="Ig_sub"/>
</dbReference>
<dbReference type="InterPro" id="IPR001245">
    <property type="entry name" value="Ser-Thr/Tyr_kinase_cat_dom"/>
</dbReference>
<evidence type="ECO:0000256" key="18">
    <source>
        <dbReference type="ARBA" id="ARBA00051243"/>
    </source>
</evidence>
<evidence type="ECO:0000256" key="24">
    <source>
        <dbReference type="PROSITE-ProRule" id="PRU10141"/>
    </source>
</evidence>
<feature type="region of interest" description="Disordered" evidence="25">
    <location>
        <begin position="973"/>
        <end position="998"/>
    </location>
</feature>
<evidence type="ECO:0000256" key="1">
    <source>
        <dbReference type="ARBA" id="ARBA00004167"/>
    </source>
</evidence>
<feature type="chain" id="PRO_5008580199" description="receptor protein-tyrosine kinase" evidence="27">
    <location>
        <begin position="23"/>
        <end position="998"/>
    </location>
</feature>
<evidence type="ECO:0000256" key="17">
    <source>
        <dbReference type="ARBA" id="ARBA00023319"/>
    </source>
</evidence>
<evidence type="ECO:0000256" key="10">
    <source>
        <dbReference type="ARBA" id="ARBA00022840"/>
    </source>
</evidence>
<dbReference type="AlphaFoldDB" id="A0A1B6C942"/>
<keyword evidence="11 26" id="KW-1133">Transmembrane helix</keyword>
<feature type="transmembrane region" description="Helical" evidence="26">
    <location>
        <begin position="576"/>
        <end position="600"/>
    </location>
</feature>
<dbReference type="InterPro" id="IPR013098">
    <property type="entry name" value="Ig_I-set"/>
</dbReference>
<keyword evidence="13" id="KW-0829">Tyrosine-protein kinase</keyword>
<dbReference type="PROSITE" id="PS00107">
    <property type="entry name" value="PROTEIN_KINASE_ATP"/>
    <property type="match status" value="1"/>
</dbReference>
<feature type="domain" description="Ig-like" evidence="29">
    <location>
        <begin position="241"/>
        <end position="334"/>
    </location>
</feature>
<dbReference type="PRINTS" id="PR00109">
    <property type="entry name" value="TYRKINASE"/>
</dbReference>
<feature type="binding site" evidence="21">
    <location>
        <begin position="689"/>
        <end position="696"/>
    </location>
    <ligand>
        <name>ATP</name>
        <dbReference type="ChEBI" id="CHEBI:30616"/>
    </ligand>
</feature>
<dbReference type="InterPro" id="IPR003598">
    <property type="entry name" value="Ig_sub2"/>
</dbReference>
<keyword evidence="7" id="KW-0677">Repeat</keyword>
<evidence type="ECO:0000256" key="3">
    <source>
        <dbReference type="ARBA" id="ARBA00022553"/>
    </source>
</evidence>
<dbReference type="Pfam" id="PF00047">
    <property type="entry name" value="ig"/>
    <property type="match status" value="1"/>
</dbReference>
<dbReference type="InterPro" id="IPR020635">
    <property type="entry name" value="Tyr_kinase_cat_dom"/>
</dbReference>
<feature type="site" description="Important for interaction with phosphotyrosine-binding proteins" evidence="23">
    <location>
        <position position="970"/>
    </location>
</feature>
<evidence type="ECO:0000256" key="22">
    <source>
        <dbReference type="PIRSR" id="PIRSR000615-3"/>
    </source>
</evidence>
<accession>A0A1B6C942</accession>
<dbReference type="SMART" id="SM00219">
    <property type="entry name" value="TyrKc"/>
    <property type="match status" value="1"/>
</dbReference>
<comment type="subcellular location">
    <subcellularLocation>
        <location evidence="1">Membrane</location>
        <topology evidence="1">Single-pass membrane protein</topology>
    </subcellularLocation>
</comment>
<evidence type="ECO:0000256" key="7">
    <source>
        <dbReference type="ARBA" id="ARBA00022737"/>
    </source>
</evidence>
<feature type="compositionally biased region" description="Acidic residues" evidence="25">
    <location>
        <begin position="987"/>
        <end position="998"/>
    </location>
</feature>
<feature type="domain" description="Ig-like" evidence="29">
    <location>
        <begin position="364"/>
        <end position="452"/>
    </location>
</feature>
<dbReference type="Gene3D" id="1.10.510.10">
    <property type="entry name" value="Transferase(Phosphotransferase) domain 1"/>
    <property type="match status" value="1"/>
</dbReference>
<dbReference type="PIRSF" id="PIRSF000615">
    <property type="entry name" value="TyrPK_CSF1-R"/>
    <property type="match status" value="1"/>
</dbReference>
<feature type="binding site" evidence="21 24">
    <location>
        <position position="716"/>
    </location>
    <ligand>
        <name>ATP</name>
        <dbReference type="ChEBI" id="CHEBI:30616"/>
    </ligand>
</feature>
<evidence type="ECO:0000256" key="15">
    <source>
        <dbReference type="ARBA" id="ARBA00023170"/>
    </source>
</evidence>
<evidence type="ECO:0000256" key="16">
    <source>
        <dbReference type="ARBA" id="ARBA00023180"/>
    </source>
</evidence>
<keyword evidence="8 21" id="KW-0547">Nucleotide-binding</keyword>
<evidence type="ECO:0000256" key="27">
    <source>
        <dbReference type="SAM" id="SignalP"/>
    </source>
</evidence>
<dbReference type="GO" id="GO:0046872">
    <property type="term" value="F:metal ion binding"/>
    <property type="evidence" value="ECO:0007669"/>
    <property type="project" value="UniProtKB-KW"/>
</dbReference>
<dbReference type="InterPro" id="IPR017441">
    <property type="entry name" value="Protein_kinase_ATP_BS"/>
</dbReference>
<keyword evidence="6 27" id="KW-0732">Signal</keyword>
<keyword evidence="12 26" id="KW-0472">Membrane</keyword>
<evidence type="ECO:0000256" key="21">
    <source>
        <dbReference type="PIRSR" id="PIRSR000615-2"/>
    </source>
</evidence>
<evidence type="ECO:0000259" key="29">
    <source>
        <dbReference type="PROSITE" id="PS50835"/>
    </source>
</evidence>
<dbReference type="InterPro" id="IPR011009">
    <property type="entry name" value="Kinase-like_dom_sf"/>
</dbReference>
<dbReference type="GO" id="GO:0007169">
    <property type="term" value="P:cell surface receptor protein tyrosine kinase signaling pathway"/>
    <property type="evidence" value="ECO:0007669"/>
    <property type="project" value="TreeGrafter"/>
</dbReference>
<sequence length="998" mass="113309">MTWRGRTCTILLGIFILSSVGAKLTSREIALTNEFVETTADLGDRLSVSCSNLLKQPAVEFTWFKDGSVLESAVPRLRVNNNWLKIRKVRREDKGYFSCMLRTENTTNWYNMSLTIREMVPGKPDHEKMIPESLSHKKETNEDYLPNELSDESPYFVNYEVMHSKVAVLKGHNYTLVCEADGNPEPDITWYKDEYQLSSVNWNMTVLVTASAIYTCIVKNIHGQINHTVQLLAYSNSKDLPIIVETPSNTTAISGDSISFTCKVSIPEAKIIWLRHNHIPPSQINPKDYNVGFVIKSKDQQKLVFSNSKPTDSGWYTCLVTKDNRTEMASAWLNVIRGFDDVEYSNNRKTVVGAFNPALKPMAPRFIKPDQMHRVVAKPAGNMVRLRCLAEGNPEPEVNWLKNGEVPTRQLGIIRKNQWSLILEDLVTTDSGNYTCNVCNSLGCINFTYKVEIQERVRHRPILTLKPANLTLLYGTTGFILCQILSDLHPHMSWFKGDINNLTSLNDTSLKDKMVQQSGDDEEPEKLVLSNVTLEDEGWYTCIASNSLGHAHASAYLHVVTELEISPEKLQNSQPLLVNILIGILCTMFLLGVCIMMNVFRRLKREKLKKLLAIETARAAVVTQWTKKVVVEKQTLANAEEPLLMPLVKIEKQKTKNYKFDSMVSEYELPLDSSWEFPRDSLTLGKTLGEGAFGKVVRAEGEGILQQGISTVVAVKMLKEGHTDSEMMDLVSEMEMMKMIGKHRNIINLLGCCTQDGPLYVIVEFAPHGNLRDFLRQHRPSSGYEPAIGTNEKDRNTLSEKDLVSFAYQVARGMEYLASRRCIHRDLAARNVLVSNDYILKIADFGLARDVHSNDYYRKTTDGRLPVKWMAPEALFHRVYTTQSDVWSYGVLLWEIMTLGGTPYPSVPSVDKLYSLLQNGHRMERPRYCSLEIYLLMRECWSYQANERPIFSELVEDLDRILSSTSSEEYLDLGIPQLETPPSSSESSDDEETFPYLL</sequence>
<evidence type="ECO:0000256" key="12">
    <source>
        <dbReference type="ARBA" id="ARBA00023136"/>
    </source>
</evidence>
<dbReference type="SMART" id="SM00408">
    <property type="entry name" value="IGc2"/>
    <property type="match status" value="5"/>
</dbReference>
<dbReference type="SUPFAM" id="SSF48726">
    <property type="entry name" value="Immunoglobulin"/>
    <property type="match status" value="5"/>
</dbReference>
<evidence type="ECO:0000259" key="28">
    <source>
        <dbReference type="PROSITE" id="PS50011"/>
    </source>
</evidence>
<keyword evidence="22" id="KW-0479">Metal-binding</keyword>
<keyword evidence="22" id="KW-0460">Magnesium</keyword>
<feature type="signal peptide" evidence="27">
    <location>
        <begin position="1"/>
        <end position="22"/>
    </location>
</feature>
<keyword evidence="4" id="KW-0808">Transferase</keyword>
<evidence type="ECO:0000256" key="6">
    <source>
        <dbReference type="ARBA" id="ARBA00022729"/>
    </source>
</evidence>
<dbReference type="GO" id="GO:0005886">
    <property type="term" value="C:plasma membrane"/>
    <property type="evidence" value="ECO:0007669"/>
    <property type="project" value="TreeGrafter"/>
</dbReference>
<evidence type="ECO:0000256" key="2">
    <source>
        <dbReference type="ARBA" id="ARBA00011902"/>
    </source>
</evidence>
<dbReference type="Gene3D" id="3.30.200.20">
    <property type="entry name" value="Phosphorylase Kinase, domain 1"/>
    <property type="match status" value="1"/>
</dbReference>
<reference evidence="30" key="1">
    <citation type="submission" date="2015-12" db="EMBL/GenBank/DDBJ databases">
        <title>De novo transcriptome assembly of four potential Pierce s Disease insect vectors from Arizona vineyards.</title>
        <authorList>
            <person name="Tassone E.E."/>
        </authorList>
    </citation>
    <scope>NUCLEOTIDE SEQUENCE</scope>
</reference>
<dbReference type="PROSITE" id="PS50011">
    <property type="entry name" value="PROTEIN_KINASE_DOM"/>
    <property type="match status" value="1"/>
</dbReference>
<dbReference type="Pfam" id="PF07714">
    <property type="entry name" value="PK_Tyr_Ser-Thr"/>
    <property type="match status" value="1"/>
</dbReference>
<dbReference type="GO" id="GO:0004714">
    <property type="term" value="F:transmembrane receptor protein tyrosine kinase activity"/>
    <property type="evidence" value="ECO:0007669"/>
    <property type="project" value="UniProtKB-EC"/>
</dbReference>
<dbReference type="InterPro" id="IPR013151">
    <property type="entry name" value="Immunoglobulin_dom"/>
</dbReference>
<dbReference type="Pfam" id="PF07679">
    <property type="entry name" value="I-set"/>
    <property type="match status" value="1"/>
</dbReference>
<evidence type="ECO:0000256" key="20">
    <source>
        <dbReference type="PIRSR" id="PIRSR000615-1"/>
    </source>
</evidence>
<keyword evidence="15" id="KW-0675">Receptor</keyword>